<comment type="catalytic activity">
    <reaction evidence="1">
        <text>5-amino-6-(5-phospho-D-ribosylamino)uracil + H2O = 5,6-diaminouracil + D-ribose 5-phosphate</text>
        <dbReference type="Rhea" id="RHEA:55020"/>
        <dbReference type="ChEBI" id="CHEBI:15377"/>
        <dbReference type="ChEBI" id="CHEBI:46252"/>
        <dbReference type="ChEBI" id="CHEBI:58453"/>
        <dbReference type="ChEBI" id="CHEBI:78346"/>
    </reaction>
</comment>
<evidence type="ECO:0000256" key="2">
    <source>
        <dbReference type="ARBA" id="ARBA00000751"/>
    </source>
</evidence>
<evidence type="ECO:0000256" key="3">
    <source>
        <dbReference type="SAM" id="MobiDB-lite"/>
    </source>
</evidence>
<feature type="compositionally biased region" description="Low complexity" evidence="3">
    <location>
        <begin position="143"/>
        <end position="161"/>
    </location>
</feature>
<evidence type="ECO:0000313" key="6">
    <source>
        <dbReference type="Proteomes" id="UP000548476"/>
    </source>
</evidence>
<organism evidence="5 6">
    <name type="scientific">Phytomonospora endophytica</name>
    <dbReference type="NCBI Taxonomy" id="714109"/>
    <lineage>
        <taxon>Bacteria</taxon>
        <taxon>Bacillati</taxon>
        <taxon>Actinomycetota</taxon>
        <taxon>Actinomycetes</taxon>
        <taxon>Micromonosporales</taxon>
        <taxon>Micromonosporaceae</taxon>
        <taxon>Phytomonospora</taxon>
    </lineage>
</organism>
<comment type="catalytic activity">
    <reaction evidence="2">
        <text>2,5-diamino-6-hydroxy-4-(5-phosphoribosylamino)-pyrimidine + H2O = 2,5,6-triamino-4-hydroxypyrimidine + D-ribose 5-phosphate</text>
        <dbReference type="Rhea" id="RHEA:23436"/>
        <dbReference type="ChEBI" id="CHEBI:15377"/>
        <dbReference type="ChEBI" id="CHEBI:58614"/>
        <dbReference type="ChEBI" id="CHEBI:78346"/>
        <dbReference type="ChEBI" id="CHEBI:137796"/>
    </reaction>
</comment>
<dbReference type="InterPro" id="IPR037238">
    <property type="entry name" value="YbiA-like_sf"/>
</dbReference>
<dbReference type="InterPro" id="IPR012816">
    <property type="entry name" value="NADAR"/>
</dbReference>
<feature type="region of interest" description="Disordered" evidence="3">
    <location>
        <begin position="143"/>
        <end position="174"/>
    </location>
</feature>
<dbReference type="EMBL" id="JACHGT010000004">
    <property type="protein sequence ID" value="MBB6034504.1"/>
    <property type="molecule type" value="Genomic_DNA"/>
</dbReference>
<sequence>MNQPPRDLAAAVAAEAAGVPVRFLHFWGHAPSADGTVTASCLSQWWPAPFTVDGVTYRTCEHYMMAAKARLFDHAEMEAKILAAGHPRTAKGFGRQVRDFEQDRWETERFEIVVAANVAKFGQHADLGAFLAGTRGRVLVEASPTGSGASGSPGTIPARGFPAGGAGRTCSASR</sequence>
<proteinExistence type="predicted"/>
<gene>
    <name evidence="5" type="ORF">HNR73_002354</name>
</gene>
<evidence type="ECO:0000256" key="1">
    <source>
        <dbReference type="ARBA" id="ARBA00000022"/>
    </source>
</evidence>
<protein>
    <recommendedName>
        <fullName evidence="4">NADAR domain-containing protein</fullName>
    </recommendedName>
</protein>
<evidence type="ECO:0000259" key="4">
    <source>
        <dbReference type="Pfam" id="PF08719"/>
    </source>
</evidence>
<name>A0A841FF96_9ACTN</name>
<comment type="caution">
    <text evidence="5">The sequence shown here is derived from an EMBL/GenBank/DDBJ whole genome shotgun (WGS) entry which is preliminary data.</text>
</comment>
<accession>A0A841FF96</accession>
<dbReference type="AlphaFoldDB" id="A0A841FF96"/>
<feature type="domain" description="NADAR" evidence="4">
    <location>
        <begin position="37"/>
        <end position="145"/>
    </location>
</feature>
<dbReference type="Gene3D" id="1.10.357.40">
    <property type="entry name" value="YbiA-like"/>
    <property type="match status" value="1"/>
</dbReference>
<keyword evidence="6" id="KW-1185">Reference proteome</keyword>
<reference evidence="5 6" key="1">
    <citation type="submission" date="2020-08" db="EMBL/GenBank/DDBJ databases">
        <title>Genomic Encyclopedia of Type Strains, Phase IV (KMG-IV): sequencing the most valuable type-strain genomes for metagenomic binning, comparative biology and taxonomic classification.</title>
        <authorList>
            <person name="Goeker M."/>
        </authorList>
    </citation>
    <scope>NUCLEOTIDE SEQUENCE [LARGE SCALE GENOMIC DNA]</scope>
    <source>
        <strain evidence="5 6">YIM 65646</strain>
    </source>
</reference>
<dbReference type="SUPFAM" id="SSF143990">
    <property type="entry name" value="YbiA-like"/>
    <property type="match status" value="1"/>
</dbReference>
<evidence type="ECO:0000313" key="5">
    <source>
        <dbReference type="EMBL" id="MBB6034504.1"/>
    </source>
</evidence>
<dbReference type="Pfam" id="PF08719">
    <property type="entry name" value="NADAR"/>
    <property type="match status" value="1"/>
</dbReference>
<dbReference type="Proteomes" id="UP000548476">
    <property type="component" value="Unassembled WGS sequence"/>
</dbReference>
<dbReference type="CDD" id="cd15457">
    <property type="entry name" value="NADAR"/>
    <property type="match status" value="1"/>
</dbReference>
<dbReference type="NCBIfam" id="TIGR02464">
    <property type="entry name" value="ribofla_fusion"/>
    <property type="match status" value="1"/>
</dbReference>